<name>A0A438BRR9_VITVI</name>
<dbReference type="Proteomes" id="UP000288805">
    <property type="component" value="Unassembled WGS sequence"/>
</dbReference>
<dbReference type="AlphaFoldDB" id="A0A438BRR9"/>
<gene>
    <name evidence="1" type="primary">POLX_4215</name>
    <name evidence="1" type="ORF">CK203_094027</name>
</gene>
<evidence type="ECO:0000313" key="1">
    <source>
        <dbReference type="EMBL" id="RVW13664.1"/>
    </source>
</evidence>
<proteinExistence type="predicted"/>
<organism evidence="1 2">
    <name type="scientific">Vitis vinifera</name>
    <name type="common">Grape</name>
    <dbReference type="NCBI Taxonomy" id="29760"/>
    <lineage>
        <taxon>Eukaryota</taxon>
        <taxon>Viridiplantae</taxon>
        <taxon>Streptophyta</taxon>
        <taxon>Embryophyta</taxon>
        <taxon>Tracheophyta</taxon>
        <taxon>Spermatophyta</taxon>
        <taxon>Magnoliopsida</taxon>
        <taxon>eudicotyledons</taxon>
        <taxon>Gunneridae</taxon>
        <taxon>Pentapetalae</taxon>
        <taxon>rosids</taxon>
        <taxon>Vitales</taxon>
        <taxon>Vitaceae</taxon>
        <taxon>Viteae</taxon>
        <taxon>Vitis</taxon>
    </lineage>
</organism>
<accession>A0A438BRR9</accession>
<protein>
    <submittedName>
        <fullName evidence="1">Retrovirus-related Pol polyprotein from transposon TNT 1-94</fullName>
    </submittedName>
</protein>
<dbReference type="Pfam" id="PF14223">
    <property type="entry name" value="Retrotran_gag_2"/>
    <property type="match status" value="1"/>
</dbReference>
<sequence>MNDIDWKDLEVKTVTTIKLCLADVVMYHVMDEESSVCNLVEIGKSGSDLSQHINVFNHVINDLKRVDVKFEDEDKALMLLNSLPASSTYENLVTTLMWGKETLELEKITSVLLGNIRIKMFDGIVRTLCDVRHVPDLRKNLISLGTLYCNGFSYKSTSGVMKVSKGAMTVMKGSLGEREMMELHKINLLKDVKT</sequence>
<comment type="caution">
    <text evidence="1">The sequence shown here is derived from an EMBL/GenBank/DDBJ whole genome shotgun (WGS) entry which is preliminary data.</text>
</comment>
<evidence type="ECO:0000313" key="2">
    <source>
        <dbReference type="Proteomes" id="UP000288805"/>
    </source>
</evidence>
<reference evidence="1 2" key="1">
    <citation type="journal article" date="2018" name="PLoS Genet.">
        <title>Population sequencing reveals clonal diversity and ancestral inbreeding in the grapevine cultivar Chardonnay.</title>
        <authorList>
            <person name="Roach M.J."/>
            <person name="Johnson D.L."/>
            <person name="Bohlmann J."/>
            <person name="van Vuuren H.J."/>
            <person name="Jones S.J."/>
            <person name="Pretorius I.S."/>
            <person name="Schmidt S.A."/>
            <person name="Borneman A.R."/>
        </authorList>
    </citation>
    <scope>NUCLEOTIDE SEQUENCE [LARGE SCALE GENOMIC DNA]</scope>
    <source>
        <strain evidence="2">cv. Chardonnay</strain>
        <tissue evidence="1">Leaf</tissue>
    </source>
</reference>
<dbReference type="EMBL" id="QGNW01002647">
    <property type="protein sequence ID" value="RVW13664.1"/>
    <property type="molecule type" value="Genomic_DNA"/>
</dbReference>